<dbReference type="Proteomes" id="UP000691718">
    <property type="component" value="Unassembled WGS sequence"/>
</dbReference>
<dbReference type="InterPro" id="IPR005829">
    <property type="entry name" value="Sugar_transporter_CS"/>
</dbReference>
<dbReference type="PROSITE" id="PS00216">
    <property type="entry name" value="SUGAR_TRANSPORT_1"/>
    <property type="match status" value="1"/>
</dbReference>
<keyword evidence="7" id="KW-1185">Reference proteome</keyword>
<evidence type="ECO:0000313" key="6">
    <source>
        <dbReference type="EMBL" id="CAG5054697.1"/>
    </source>
</evidence>
<evidence type="ECO:0000256" key="4">
    <source>
        <dbReference type="ARBA" id="ARBA00023136"/>
    </source>
</evidence>
<reference evidence="6" key="1">
    <citation type="submission" date="2021-04" db="EMBL/GenBank/DDBJ databases">
        <authorList>
            <person name="Tunstrom K."/>
        </authorList>
    </citation>
    <scope>NUCLEOTIDE SEQUENCE</scope>
</reference>
<dbReference type="PANTHER" id="PTHR24064">
    <property type="entry name" value="SOLUTE CARRIER FAMILY 22 MEMBER"/>
    <property type="match status" value="1"/>
</dbReference>
<comment type="caution">
    <text evidence="6">The sequence shown here is derived from an EMBL/GenBank/DDBJ whole genome shotgun (WGS) entry which is preliminary data.</text>
</comment>
<dbReference type="GO" id="GO:0022857">
    <property type="term" value="F:transmembrane transporter activity"/>
    <property type="evidence" value="ECO:0007669"/>
    <property type="project" value="InterPro"/>
</dbReference>
<keyword evidence="3 5" id="KW-1133">Transmembrane helix</keyword>
<dbReference type="Pfam" id="PF00083">
    <property type="entry name" value="Sugar_tr"/>
    <property type="match status" value="1"/>
</dbReference>
<comment type="subcellular location">
    <subcellularLocation>
        <location evidence="1">Membrane</location>
        <topology evidence="1">Multi-pass membrane protein</topology>
    </subcellularLocation>
</comment>
<dbReference type="AlphaFoldDB" id="A0A8S3Y5P7"/>
<gene>
    <name evidence="6" type="ORF">PAPOLLO_LOCUS26053</name>
</gene>
<keyword evidence="4 5" id="KW-0472">Membrane</keyword>
<keyword evidence="2 5" id="KW-0812">Transmembrane</keyword>
<protein>
    <submittedName>
        <fullName evidence="6">(apollo) hypothetical protein</fullName>
    </submittedName>
</protein>
<evidence type="ECO:0000256" key="5">
    <source>
        <dbReference type="SAM" id="Phobius"/>
    </source>
</evidence>
<proteinExistence type="predicted"/>
<name>A0A8S3Y5P7_PARAO</name>
<evidence type="ECO:0000256" key="1">
    <source>
        <dbReference type="ARBA" id="ARBA00004141"/>
    </source>
</evidence>
<dbReference type="GO" id="GO:0016020">
    <property type="term" value="C:membrane"/>
    <property type="evidence" value="ECO:0007669"/>
    <property type="project" value="UniProtKB-SubCell"/>
</dbReference>
<evidence type="ECO:0000256" key="2">
    <source>
        <dbReference type="ARBA" id="ARBA00022692"/>
    </source>
</evidence>
<evidence type="ECO:0000313" key="7">
    <source>
        <dbReference type="Proteomes" id="UP000691718"/>
    </source>
</evidence>
<feature type="transmembrane region" description="Helical" evidence="5">
    <location>
        <begin position="174"/>
        <end position="192"/>
    </location>
</feature>
<feature type="transmembrane region" description="Helical" evidence="5">
    <location>
        <begin position="144"/>
        <end position="162"/>
    </location>
</feature>
<dbReference type="EMBL" id="CAJQZP010001568">
    <property type="protein sequence ID" value="CAG5054697.1"/>
    <property type="molecule type" value="Genomic_DNA"/>
</dbReference>
<organism evidence="6 7">
    <name type="scientific">Parnassius apollo</name>
    <name type="common">Apollo butterfly</name>
    <name type="synonym">Papilio apollo</name>
    <dbReference type="NCBI Taxonomy" id="110799"/>
    <lineage>
        <taxon>Eukaryota</taxon>
        <taxon>Metazoa</taxon>
        <taxon>Ecdysozoa</taxon>
        <taxon>Arthropoda</taxon>
        <taxon>Hexapoda</taxon>
        <taxon>Insecta</taxon>
        <taxon>Pterygota</taxon>
        <taxon>Neoptera</taxon>
        <taxon>Endopterygota</taxon>
        <taxon>Lepidoptera</taxon>
        <taxon>Glossata</taxon>
        <taxon>Ditrysia</taxon>
        <taxon>Papilionoidea</taxon>
        <taxon>Papilionidae</taxon>
        <taxon>Parnassiinae</taxon>
        <taxon>Parnassini</taxon>
        <taxon>Parnassius</taxon>
        <taxon>Parnassius</taxon>
    </lineage>
</organism>
<feature type="transmembrane region" description="Helical" evidence="5">
    <location>
        <begin position="111"/>
        <end position="132"/>
    </location>
</feature>
<dbReference type="OrthoDB" id="2261376at2759"/>
<dbReference type="InterPro" id="IPR005828">
    <property type="entry name" value="MFS_sugar_transport-like"/>
</dbReference>
<accession>A0A8S3Y5P7</accession>
<evidence type="ECO:0000256" key="3">
    <source>
        <dbReference type="ARBA" id="ARBA00022989"/>
    </source>
</evidence>
<sequence length="285" mass="30915">MFACATGVAYGVGGALLALAAQRLQYWRQLLRALHAPALLLPLYCLLLDDSVRWLHATARQDEAVVVLRKAARWNRVTLNEEILKAIGASTNKPEEKKRVSWLTLMRNRALLIRLVACGWCWAAAAFVYYGLTINAVALSGDKYINFALNMAMEIVASLLIMMALERFGRKKSILVSFLVCGVACIAPFFTSHAGTSLGLYFAGKLGATSAFNSLYVYSSELFPTGVRARALSAVSLLGRVGSVLAPQTPLLSRSAQTLLYGGSALSAALALLLLPETRREPLPH</sequence>